<accession>C9SL76</accession>
<dbReference type="Proteomes" id="UP000008698">
    <property type="component" value="Unassembled WGS sequence"/>
</dbReference>
<dbReference type="OrthoDB" id="4424523at2759"/>
<organism evidence="2">
    <name type="scientific">Verticillium alfalfae (strain VaMs.102 / ATCC MYA-4576 / FGSC 10136)</name>
    <name type="common">Verticillium wilt of alfalfa</name>
    <name type="synonym">Verticillium albo-atrum</name>
    <dbReference type="NCBI Taxonomy" id="526221"/>
    <lineage>
        <taxon>Eukaryota</taxon>
        <taxon>Fungi</taxon>
        <taxon>Dikarya</taxon>
        <taxon>Ascomycota</taxon>
        <taxon>Pezizomycotina</taxon>
        <taxon>Sordariomycetes</taxon>
        <taxon>Hypocreomycetidae</taxon>
        <taxon>Glomerellales</taxon>
        <taxon>Plectosphaerellaceae</taxon>
        <taxon>Verticillium</taxon>
    </lineage>
</organism>
<dbReference type="OMA" id="WIRITAD"/>
<dbReference type="AlphaFoldDB" id="C9SL76"/>
<dbReference type="KEGG" id="val:VDBG_05553"/>
<dbReference type="eggNOG" id="ENOG502RUI6">
    <property type="taxonomic scope" value="Eukaryota"/>
</dbReference>
<name>C9SL76_VERA1</name>
<dbReference type="HOGENOM" id="CLU_090038_0_0_1"/>
<keyword evidence="2" id="KW-1185">Reference proteome</keyword>
<dbReference type="EMBL" id="DS985219">
    <property type="protein sequence ID" value="EEY19444.1"/>
    <property type="molecule type" value="Genomic_DNA"/>
</dbReference>
<proteinExistence type="predicted"/>
<dbReference type="RefSeq" id="XP_003004440.1">
    <property type="nucleotide sequence ID" value="XM_003004394.1"/>
</dbReference>
<sequence>MQPKAQPSRFIARLIHNRHHLNQLPSNRAISSQSSLLTTYRPSGAHRPTSHSTYPACYHHQPFTSSLSPSSLQPIPNGGLEPMSLEEWDLLSPEARIRSEGDRKWGWVVYRSCYAKEFDPRWQEIKSHIVDELCKDIARSDTPSIAKTMDFVFIEDPALEGATVTQLQHYFQAWARASEGYHFDEGRDVSRDSRHEFFIMVDEQSLRNRTLGLVHGWPLEPDSEEVAEEGNQDGAGDWIRITADYTVTTSLYEQLNDLEYWYSIYKPPEMGLACL</sequence>
<dbReference type="GeneID" id="9531430"/>
<gene>
    <name evidence="1" type="ORF">VDBG_05553</name>
</gene>
<evidence type="ECO:0000313" key="1">
    <source>
        <dbReference type="EMBL" id="EEY19444.1"/>
    </source>
</evidence>
<evidence type="ECO:0000313" key="2">
    <source>
        <dbReference type="Proteomes" id="UP000008698"/>
    </source>
</evidence>
<reference evidence="2" key="1">
    <citation type="journal article" date="2011" name="PLoS Pathog.">
        <title>Comparative genomics yields insights into niche adaptation of plant vascular wilt pathogens.</title>
        <authorList>
            <person name="Klosterman S.J."/>
            <person name="Subbarao K.V."/>
            <person name="Kang S."/>
            <person name="Veronese P."/>
            <person name="Gold S.E."/>
            <person name="Thomma B.P.H.J."/>
            <person name="Chen Z."/>
            <person name="Henrissat B."/>
            <person name="Lee Y.-H."/>
            <person name="Park J."/>
            <person name="Garcia-Pedrajas M.D."/>
            <person name="Barbara D.J."/>
            <person name="Anchieta A."/>
            <person name="de Jonge R."/>
            <person name="Santhanam P."/>
            <person name="Maruthachalam K."/>
            <person name="Atallah Z."/>
            <person name="Amyotte S.G."/>
            <person name="Paz Z."/>
            <person name="Inderbitzin P."/>
            <person name="Hayes R.J."/>
            <person name="Heiman D.I."/>
            <person name="Young S."/>
            <person name="Zeng Q."/>
            <person name="Engels R."/>
            <person name="Galagan J."/>
            <person name="Cuomo C.A."/>
            <person name="Dobinson K.F."/>
            <person name="Ma L.-J."/>
        </authorList>
    </citation>
    <scope>NUCLEOTIDE SEQUENCE [LARGE SCALE GENOMIC DNA]</scope>
    <source>
        <strain evidence="2">VaMs.102 / ATCC MYA-4576 / FGSC 10136</strain>
    </source>
</reference>
<protein>
    <submittedName>
        <fullName evidence="1">Uncharacterized protein</fullName>
    </submittedName>
</protein>